<evidence type="ECO:0000256" key="4">
    <source>
        <dbReference type="ARBA" id="ARBA00023136"/>
    </source>
</evidence>
<dbReference type="PANTHER" id="PTHR43839:SF1">
    <property type="entry name" value="OPPC IN A BINDING PROTEIN-DEPENDENT TRANSPORT SYSTEM"/>
    <property type="match status" value="1"/>
</dbReference>
<feature type="transmembrane region" description="Helical" evidence="5">
    <location>
        <begin position="312"/>
        <end position="331"/>
    </location>
</feature>
<sequence length="453" mass="50170">MSSVSPTEIKREFMKSKIGLIGVIILLSLVILSVVAITTIPIDTFKQWNNPGNWISYPKTSAPAWVNYFVMEKIPEHLILDNPTVVTKDDIISLTSHQFDVQYHYDDFPSDFIYEINVEYSGSQLLQISLIRPDNSQILLVSKSLPQSDSKITHHERIFSTDGNIKKNIQIHFSEMGFYNQNTTSENMIFANNNGDVLKGNYLFLVNIYGINENVNVIDSKLILGGKAYGMMGTDELRRDLAVGLLWGTPLALFIGIAVAVGSVIVGLIYGVYAGFKGKKTDEAMMRFNDVIYALPALPFLIILAVTISNSIFLLVGFLMIFSWVGIAKVSRSMALQIKTRQYVEASQMMGQKNSKIVFKHIIPQLLPYAFASIAISVPAAITTEAGLSFLGLGDPTFPTWGQILHDANTYGAAARGIWWWIVPPGMMIAITGLAFVFIGNALDAIVNPKLKK</sequence>
<keyword evidence="4 5" id="KW-0472">Membrane</keyword>
<dbReference type="InterPro" id="IPR000515">
    <property type="entry name" value="MetI-like"/>
</dbReference>
<evidence type="ECO:0000256" key="1">
    <source>
        <dbReference type="ARBA" id="ARBA00004141"/>
    </source>
</evidence>
<evidence type="ECO:0000256" key="3">
    <source>
        <dbReference type="ARBA" id="ARBA00022989"/>
    </source>
</evidence>
<feature type="transmembrane region" description="Helical" evidence="5">
    <location>
        <begin position="418"/>
        <end position="443"/>
    </location>
</feature>
<organism evidence="7 8">
    <name type="scientific">Marine Group I thaumarchaeote</name>
    <dbReference type="NCBI Taxonomy" id="2511932"/>
    <lineage>
        <taxon>Archaea</taxon>
        <taxon>Nitrososphaerota</taxon>
        <taxon>Marine Group I</taxon>
    </lineage>
</organism>
<dbReference type="EMBL" id="JACASW010000004">
    <property type="protein sequence ID" value="NWK06177.1"/>
    <property type="molecule type" value="Genomic_DNA"/>
</dbReference>
<feature type="domain" description="ABC transmembrane type-1" evidence="6">
    <location>
        <begin position="249"/>
        <end position="440"/>
    </location>
</feature>
<dbReference type="AlphaFoldDB" id="A0A7K4NTA4"/>
<protein>
    <submittedName>
        <fullName evidence="7">ABC transporter permease</fullName>
    </submittedName>
</protein>
<evidence type="ECO:0000313" key="8">
    <source>
        <dbReference type="Proteomes" id="UP000534207"/>
    </source>
</evidence>
<dbReference type="InterPro" id="IPR035906">
    <property type="entry name" value="MetI-like_sf"/>
</dbReference>
<feature type="transmembrane region" description="Helical" evidence="5">
    <location>
        <begin position="20"/>
        <end position="42"/>
    </location>
</feature>
<dbReference type="PROSITE" id="PS50928">
    <property type="entry name" value="ABC_TM1"/>
    <property type="match status" value="1"/>
</dbReference>
<dbReference type="Pfam" id="PF00528">
    <property type="entry name" value="BPD_transp_1"/>
    <property type="match status" value="1"/>
</dbReference>
<dbReference type="Proteomes" id="UP000534207">
    <property type="component" value="Unassembled WGS sequence"/>
</dbReference>
<keyword evidence="3 5" id="KW-1133">Transmembrane helix</keyword>
<reference evidence="7 8" key="1">
    <citation type="journal article" date="2019" name="Environ. Microbiol.">
        <title>Genomics insights into ecotype formation of ammonia-oxidizing archaea in the deep ocean.</title>
        <authorList>
            <person name="Wang Y."/>
            <person name="Huang J.M."/>
            <person name="Cui G.J."/>
            <person name="Nunoura T."/>
            <person name="Takaki Y."/>
            <person name="Li W.L."/>
            <person name="Li J."/>
            <person name="Gao Z.M."/>
            <person name="Takai K."/>
            <person name="Zhang A.Q."/>
            <person name="Stepanauskas R."/>
        </authorList>
    </citation>
    <scope>NUCLEOTIDE SEQUENCE [LARGE SCALE GENOMIC DNA]</scope>
    <source>
        <strain evidence="7 8">G13</strain>
    </source>
</reference>
<accession>A0A7K4NTA4</accession>
<dbReference type="GO" id="GO:0055085">
    <property type="term" value="P:transmembrane transport"/>
    <property type="evidence" value="ECO:0007669"/>
    <property type="project" value="InterPro"/>
</dbReference>
<name>A0A7K4NTA4_9ARCH</name>
<comment type="subcellular location">
    <subcellularLocation>
        <location evidence="5">Cell membrane</location>
        <topology evidence="5">Multi-pass membrane protein</topology>
    </subcellularLocation>
    <subcellularLocation>
        <location evidence="1">Membrane</location>
        <topology evidence="1">Multi-pass membrane protein</topology>
    </subcellularLocation>
</comment>
<evidence type="ECO:0000259" key="6">
    <source>
        <dbReference type="PROSITE" id="PS50928"/>
    </source>
</evidence>
<keyword evidence="2 5" id="KW-0812">Transmembrane</keyword>
<comment type="similarity">
    <text evidence="5">Belongs to the binding-protein-dependent transport system permease family.</text>
</comment>
<feature type="transmembrane region" description="Helical" evidence="5">
    <location>
        <begin position="288"/>
        <end position="306"/>
    </location>
</feature>
<feature type="transmembrane region" description="Helical" evidence="5">
    <location>
        <begin position="366"/>
        <end position="391"/>
    </location>
</feature>
<dbReference type="SUPFAM" id="SSF161098">
    <property type="entry name" value="MetI-like"/>
    <property type="match status" value="1"/>
</dbReference>
<feature type="transmembrane region" description="Helical" evidence="5">
    <location>
        <begin position="251"/>
        <end position="276"/>
    </location>
</feature>
<proteinExistence type="inferred from homology"/>
<gene>
    <name evidence="7" type="ORF">HX827_02405</name>
</gene>
<dbReference type="GO" id="GO:0005886">
    <property type="term" value="C:plasma membrane"/>
    <property type="evidence" value="ECO:0007669"/>
    <property type="project" value="UniProtKB-SubCell"/>
</dbReference>
<keyword evidence="5" id="KW-0813">Transport</keyword>
<evidence type="ECO:0000313" key="7">
    <source>
        <dbReference type="EMBL" id="NWK06177.1"/>
    </source>
</evidence>
<dbReference type="PANTHER" id="PTHR43839">
    <property type="entry name" value="OPPC IN A BINDING PROTEIN-DEPENDENT TRANSPORT SYSTEM"/>
    <property type="match status" value="1"/>
</dbReference>
<comment type="caution">
    <text evidence="7">The sequence shown here is derived from an EMBL/GenBank/DDBJ whole genome shotgun (WGS) entry which is preliminary data.</text>
</comment>
<evidence type="ECO:0000256" key="5">
    <source>
        <dbReference type="RuleBase" id="RU363032"/>
    </source>
</evidence>
<evidence type="ECO:0000256" key="2">
    <source>
        <dbReference type="ARBA" id="ARBA00022692"/>
    </source>
</evidence>
<dbReference type="CDD" id="cd06261">
    <property type="entry name" value="TM_PBP2"/>
    <property type="match status" value="1"/>
</dbReference>
<dbReference type="Gene3D" id="1.10.3720.10">
    <property type="entry name" value="MetI-like"/>
    <property type="match status" value="1"/>
</dbReference>